<dbReference type="Proteomes" id="UP000095767">
    <property type="component" value="Unassembled WGS sequence"/>
</dbReference>
<comment type="function">
    <text evidence="2">Hydrolyzes 3-hydroxyisobutyryl-CoA (HIBYL-CoA), a saline catabolite. Has high activity toward isobutyryl-CoA. Could be an isobutyryl-CoA dehydrogenase that functions in valine catabolism.</text>
</comment>
<dbReference type="GO" id="GO:0006574">
    <property type="term" value="P:L-valine catabolic process"/>
    <property type="evidence" value="ECO:0007669"/>
    <property type="project" value="UniProtKB-UniRule"/>
</dbReference>
<dbReference type="AlphaFoldDB" id="A0A1E5V9Q7"/>
<dbReference type="PANTHER" id="PTHR43176:SF4">
    <property type="entry name" value="3-HYDROXYISOBUTYRYL-COA HYDROLASE-LIKE PROTEIN 1, MITOCHONDRIAL"/>
    <property type="match status" value="1"/>
</dbReference>
<comment type="catalytic activity">
    <reaction evidence="2">
        <text>3-hydroxy-2-methylpropanoyl-CoA + H2O = 3-hydroxy-2-methylpropanoate + CoA + H(+)</text>
        <dbReference type="Rhea" id="RHEA:20888"/>
        <dbReference type="ChEBI" id="CHEBI:11805"/>
        <dbReference type="ChEBI" id="CHEBI:15377"/>
        <dbReference type="ChEBI" id="CHEBI:15378"/>
        <dbReference type="ChEBI" id="CHEBI:57287"/>
        <dbReference type="ChEBI" id="CHEBI:57340"/>
        <dbReference type="EC" id="3.1.2.4"/>
    </reaction>
</comment>
<protein>
    <recommendedName>
        <fullName evidence="2">3-hydroxyisobutyryl-CoA hydrolase</fullName>
        <shortName evidence="2">HIB-CoA hydrolase</shortName>
        <shortName evidence="2">HIBYL-CoA-H</shortName>
        <ecNumber evidence="2">3.1.2.4</ecNumber>
    </recommendedName>
    <alternativeName>
        <fullName evidence="2">3-hydroxyisobutyryl-coenzyme A hydrolase</fullName>
    </alternativeName>
</protein>
<accession>A0A1E5V9Q7</accession>
<evidence type="ECO:0000259" key="3">
    <source>
        <dbReference type="Pfam" id="PF16113"/>
    </source>
</evidence>
<dbReference type="Pfam" id="PF16113">
    <property type="entry name" value="ECH_2"/>
    <property type="match status" value="1"/>
</dbReference>
<reference evidence="4 5" key="1">
    <citation type="submission" date="2016-09" db="EMBL/GenBank/DDBJ databases">
        <title>The draft genome of Dichanthelium oligosanthes: A C3 panicoid grass species.</title>
        <authorList>
            <person name="Studer A.J."/>
            <person name="Schnable J.C."/>
            <person name="Brutnell T.P."/>
        </authorList>
    </citation>
    <scope>NUCLEOTIDE SEQUENCE [LARGE SCALE GENOMIC DNA]</scope>
    <source>
        <strain evidence="5">cv. Kellogg 1175</strain>
        <tissue evidence="4">Leaf</tissue>
    </source>
</reference>
<dbReference type="EC" id="3.1.2.4" evidence="2"/>
<feature type="domain" description="Enoyl-CoA hydratase/isomerase" evidence="3">
    <location>
        <begin position="92"/>
        <end position="308"/>
    </location>
</feature>
<name>A0A1E5V9Q7_9POAL</name>
<proteinExistence type="inferred from homology"/>
<comment type="similarity">
    <text evidence="2">Belongs to the enoyl-CoA hydratase/isomerase family.</text>
</comment>
<dbReference type="InterPro" id="IPR029045">
    <property type="entry name" value="ClpP/crotonase-like_dom_sf"/>
</dbReference>
<dbReference type="OrthoDB" id="16820at2759"/>
<dbReference type="InterPro" id="IPR045004">
    <property type="entry name" value="ECH_dom"/>
</dbReference>
<comment type="pathway">
    <text evidence="2">Amino-acid degradation; L-valine degradation.</text>
</comment>
<dbReference type="EMBL" id="LWDX02046879">
    <property type="protein sequence ID" value="OEL21883.1"/>
    <property type="molecule type" value="Genomic_DNA"/>
</dbReference>
<evidence type="ECO:0000256" key="2">
    <source>
        <dbReference type="RuleBase" id="RU369070"/>
    </source>
</evidence>
<evidence type="ECO:0000256" key="1">
    <source>
        <dbReference type="ARBA" id="ARBA00022801"/>
    </source>
</evidence>
<evidence type="ECO:0000313" key="5">
    <source>
        <dbReference type="Proteomes" id="UP000095767"/>
    </source>
</evidence>
<keyword evidence="1 2" id="KW-0378">Hydrolase</keyword>
<dbReference type="GO" id="GO:0003860">
    <property type="term" value="F:3-hydroxyisobutyryl-CoA hydrolase activity"/>
    <property type="evidence" value="ECO:0007669"/>
    <property type="project" value="UniProtKB-UniRule"/>
</dbReference>
<comment type="caution">
    <text evidence="4">The sequence shown here is derived from an EMBL/GenBank/DDBJ whole genome shotgun (WGS) entry which is preliminary data.</text>
</comment>
<evidence type="ECO:0000313" key="4">
    <source>
        <dbReference type="EMBL" id="OEL21883.1"/>
    </source>
</evidence>
<dbReference type="STRING" id="888268.A0A1E5V9Q7"/>
<sequence length="330" mass="36554">MKSLAAAAVARRAGEALRRSALRGLRPLSSLQPSHAASSEEVLVEGKASARAAVLNRPGYLNALTTTMGARLNKFYESWEDNPDIGFVMMKVFATPEVHIGFHPDAAASFYLSHLTGHVGEYVALTGEKLNGTDMIALGLATHYSMSEHLDLVDERLAKLVTDDPSVIDSSLAQYGDMVYPDKKSIVHRLEVIDKCFSLDTVEEIVDALESEAARLNEEWCTLALKRLKEASPLALKVSLRSIREGRYQTLDECLVREYRMSINGMSKQFSHEFCEGVRARLVDKDLAPKWDPPVLEYVSKDMVDAYLAPLGDEYGSDLKLPTEAREAFV</sequence>
<organism evidence="4 5">
    <name type="scientific">Dichanthelium oligosanthes</name>
    <dbReference type="NCBI Taxonomy" id="888268"/>
    <lineage>
        <taxon>Eukaryota</taxon>
        <taxon>Viridiplantae</taxon>
        <taxon>Streptophyta</taxon>
        <taxon>Embryophyta</taxon>
        <taxon>Tracheophyta</taxon>
        <taxon>Spermatophyta</taxon>
        <taxon>Magnoliopsida</taxon>
        <taxon>Liliopsida</taxon>
        <taxon>Poales</taxon>
        <taxon>Poaceae</taxon>
        <taxon>PACMAD clade</taxon>
        <taxon>Panicoideae</taxon>
        <taxon>Panicodae</taxon>
        <taxon>Paniceae</taxon>
        <taxon>Dichantheliinae</taxon>
        <taxon>Dichanthelium</taxon>
    </lineage>
</organism>
<gene>
    <name evidence="4" type="ORF">BAE44_0017096</name>
</gene>
<keyword evidence="5" id="KW-1185">Reference proteome</keyword>
<dbReference type="Gene3D" id="3.30.300.220">
    <property type="match status" value="1"/>
</dbReference>
<dbReference type="Gene3D" id="3.90.226.10">
    <property type="entry name" value="2-enoyl-CoA Hydratase, Chain A, domain 1"/>
    <property type="match status" value="1"/>
</dbReference>
<dbReference type="SUPFAM" id="SSF52096">
    <property type="entry name" value="ClpP/crotonase"/>
    <property type="match status" value="1"/>
</dbReference>
<dbReference type="InterPro" id="IPR032259">
    <property type="entry name" value="HIBYL-CoA-H"/>
</dbReference>
<dbReference type="PANTHER" id="PTHR43176">
    <property type="entry name" value="3-HYDROXYISOBUTYRYL-COA HYDROLASE-RELATED"/>
    <property type="match status" value="1"/>
</dbReference>